<evidence type="ECO:0000313" key="2">
    <source>
        <dbReference type="Proteomes" id="UP001162131"/>
    </source>
</evidence>
<sequence length="495" mass="57500">MGIFEGLIVHRPLTNQRRYDFVINEIYQHLLVHQDEIQINIETNKYIHIQALYGSDITTFPLSCFNMRTNFFRIYSGLTPPEDVMHYGSIVWECLNILRENYPSHIEISEENLGRCAPHFTDISDAEILRRQISCISSRKDDPIMLHSEEMEDLWYVLYSAVKAYDIKGIMICLEILNSNTNCPPLVFKAAKTEDLRLLEGMLDENEVNINALQFPGLMERCREMSRNILKKIILKHPEKAQDIPSLKELGHLESPRPVTIIDGKYEMPCTLNALVFQLTETACIERATFLLESLNGTQNLEDLVQLRWPERLKVLLEKYCDGIFGEEEHDVIKYGLFQDALATAVIKLSKNPEFLLLLLNTGFFERFFEVLEEACVLAYNVIIHKDDPEECKLYKFIDRSLKLSELTISPGFYKFLRPIQETLVKVSSKLMNLTHHGIEDKGMPAPDDPEELKLISLELYEFKQKLSLIITKTDALLEYQERHEDKYARLFPNL</sequence>
<proteinExistence type="predicted"/>
<gene>
    <name evidence="1" type="ORF">BSTOLATCC_MIC27353</name>
</gene>
<comment type="caution">
    <text evidence="1">The sequence shown here is derived from an EMBL/GenBank/DDBJ whole genome shotgun (WGS) entry which is preliminary data.</text>
</comment>
<organism evidence="1 2">
    <name type="scientific">Blepharisma stoltei</name>
    <dbReference type="NCBI Taxonomy" id="1481888"/>
    <lineage>
        <taxon>Eukaryota</taxon>
        <taxon>Sar</taxon>
        <taxon>Alveolata</taxon>
        <taxon>Ciliophora</taxon>
        <taxon>Postciliodesmatophora</taxon>
        <taxon>Heterotrichea</taxon>
        <taxon>Heterotrichida</taxon>
        <taxon>Blepharismidae</taxon>
        <taxon>Blepharisma</taxon>
    </lineage>
</organism>
<accession>A0AAU9J9Y5</accession>
<reference evidence="1" key="1">
    <citation type="submission" date="2021-09" db="EMBL/GenBank/DDBJ databases">
        <authorList>
            <consortium name="AG Swart"/>
            <person name="Singh M."/>
            <person name="Singh A."/>
            <person name="Seah K."/>
            <person name="Emmerich C."/>
        </authorList>
    </citation>
    <scope>NUCLEOTIDE SEQUENCE</scope>
    <source>
        <strain evidence="1">ATCC30299</strain>
    </source>
</reference>
<name>A0AAU9J9Y5_9CILI</name>
<evidence type="ECO:0000313" key="1">
    <source>
        <dbReference type="EMBL" id="CAG9320773.1"/>
    </source>
</evidence>
<dbReference type="EMBL" id="CAJZBQ010000027">
    <property type="protein sequence ID" value="CAG9320773.1"/>
    <property type="molecule type" value="Genomic_DNA"/>
</dbReference>
<dbReference type="Proteomes" id="UP001162131">
    <property type="component" value="Unassembled WGS sequence"/>
</dbReference>
<protein>
    <submittedName>
        <fullName evidence="1">Uncharacterized protein</fullName>
    </submittedName>
</protein>
<keyword evidence="2" id="KW-1185">Reference proteome</keyword>
<dbReference type="AlphaFoldDB" id="A0AAU9J9Y5"/>